<feature type="transmembrane region" description="Helical" evidence="10">
    <location>
        <begin position="111"/>
        <end position="135"/>
    </location>
</feature>
<keyword evidence="3 9" id="KW-1003">Cell membrane</keyword>
<feature type="transmembrane region" description="Helical" evidence="10">
    <location>
        <begin position="354"/>
        <end position="371"/>
    </location>
</feature>
<protein>
    <submittedName>
        <fullName evidence="11">MBOAT family protein</fullName>
    </submittedName>
</protein>
<feature type="transmembrane region" description="Helical" evidence="10">
    <location>
        <begin position="7"/>
        <end position="27"/>
    </location>
</feature>
<accession>A0A8J6TZ75</accession>
<dbReference type="PIRSF" id="PIRSF500217">
    <property type="entry name" value="AlgI"/>
    <property type="match status" value="1"/>
</dbReference>
<dbReference type="RefSeq" id="WP_216713639.1">
    <property type="nucleotide sequence ID" value="NZ_JACVEL010000002.1"/>
</dbReference>
<dbReference type="Pfam" id="PF03062">
    <property type="entry name" value="MBOAT"/>
    <property type="match status" value="1"/>
</dbReference>
<name>A0A8J6TZ75_9FLAO</name>
<keyword evidence="8 9" id="KW-0012">Acyltransferase</keyword>
<evidence type="ECO:0000256" key="10">
    <source>
        <dbReference type="SAM" id="Phobius"/>
    </source>
</evidence>
<evidence type="ECO:0000256" key="4">
    <source>
        <dbReference type="ARBA" id="ARBA00022679"/>
    </source>
</evidence>
<dbReference type="PANTHER" id="PTHR13285">
    <property type="entry name" value="ACYLTRANSFERASE"/>
    <property type="match status" value="1"/>
</dbReference>
<dbReference type="GO" id="GO:0016746">
    <property type="term" value="F:acyltransferase activity"/>
    <property type="evidence" value="ECO:0007669"/>
    <property type="project" value="UniProtKB-KW"/>
</dbReference>
<evidence type="ECO:0000256" key="3">
    <source>
        <dbReference type="ARBA" id="ARBA00022475"/>
    </source>
</evidence>
<feature type="transmembrane region" description="Helical" evidence="10">
    <location>
        <begin position="147"/>
        <end position="166"/>
    </location>
</feature>
<comment type="subcellular location">
    <subcellularLocation>
        <location evidence="1">Cell membrane</location>
        <topology evidence="1">Multi-pass membrane protein</topology>
    </subcellularLocation>
</comment>
<feature type="transmembrane region" description="Helical" evidence="10">
    <location>
        <begin position="73"/>
        <end position="91"/>
    </location>
</feature>
<evidence type="ECO:0000256" key="5">
    <source>
        <dbReference type="ARBA" id="ARBA00022692"/>
    </source>
</evidence>
<evidence type="ECO:0000256" key="9">
    <source>
        <dbReference type="PIRNR" id="PIRNR016636"/>
    </source>
</evidence>
<dbReference type="InterPro" id="IPR028362">
    <property type="entry name" value="AlgI"/>
</dbReference>
<sequence>MTFSSGIFLVYFLPLILLIYFCSPTILRNGLLLAGSIFLYWWGAPDFIWILLLVSGINFYVVHRIHNSERPKFYLVLYVTINLALLCYYKYFNFFIDNFNLLLEQTGLQQIQWAAIALPIGISFHTFHSITYGVDVYRKEAKPQKSMFNYWLFILFFPQLVAGPIVKYKKIAPQLSHRKDRLENVINGFYRFSIGLAKKVLIANVLSEYGDLLHNWDTTVLQTSSTSIAWMTALCYTFEIYFDFSGYSDMAVGLGTMFGFRLPENFNRPYLSKSITEFWRRWHISLGDFMRNYLYIPLGGNRVGTNRMYLNLFIVFTLSGLWHGASWNFILWGVFHGCWLIIERLFRLQKSTSFLRMLITFIIVLHGWVLFDADSFSEAWNHLTAMYRFESVEFMDSADLFYFNSHVFIATMIVLLGMTKLSRLYYLKLTQIRNIKTSLIYLFIAGILFFISLSHVVTGSFNPFIYFKF</sequence>
<keyword evidence="6 10" id="KW-1133">Transmembrane helix</keyword>
<comment type="caution">
    <text evidence="11">The sequence shown here is derived from an EMBL/GenBank/DDBJ whole genome shotgun (WGS) entry which is preliminary data.</text>
</comment>
<dbReference type="AlphaFoldDB" id="A0A8J6TZ75"/>
<keyword evidence="12" id="KW-1185">Reference proteome</keyword>
<feature type="transmembrane region" description="Helical" evidence="10">
    <location>
        <begin position="39"/>
        <end position="61"/>
    </location>
</feature>
<keyword evidence="7 9" id="KW-0472">Membrane</keyword>
<dbReference type="InterPro" id="IPR004299">
    <property type="entry name" value="MBOAT_fam"/>
</dbReference>
<dbReference type="InterPro" id="IPR024194">
    <property type="entry name" value="Ac/AlaTfrase_AlgI/DltB"/>
</dbReference>
<evidence type="ECO:0000256" key="7">
    <source>
        <dbReference type="ARBA" id="ARBA00023136"/>
    </source>
</evidence>
<gene>
    <name evidence="11" type="ORF">H9Y05_04765</name>
</gene>
<feature type="transmembrane region" description="Helical" evidence="10">
    <location>
        <begin position="400"/>
        <end position="418"/>
    </location>
</feature>
<dbReference type="EMBL" id="JACVEL010000002">
    <property type="protein sequence ID" value="MBC9811783.1"/>
    <property type="molecule type" value="Genomic_DNA"/>
</dbReference>
<evidence type="ECO:0000313" key="12">
    <source>
        <dbReference type="Proteomes" id="UP000652681"/>
    </source>
</evidence>
<dbReference type="GO" id="GO:0042121">
    <property type="term" value="P:alginic acid biosynthetic process"/>
    <property type="evidence" value="ECO:0007669"/>
    <property type="project" value="InterPro"/>
</dbReference>
<dbReference type="PANTHER" id="PTHR13285:SF23">
    <property type="entry name" value="TEICHOIC ACID D-ALANYLTRANSFERASE"/>
    <property type="match status" value="1"/>
</dbReference>
<evidence type="ECO:0000256" key="8">
    <source>
        <dbReference type="ARBA" id="ARBA00023315"/>
    </source>
</evidence>
<dbReference type="PIRSF" id="PIRSF016636">
    <property type="entry name" value="AlgI_DltB"/>
    <property type="match status" value="1"/>
</dbReference>
<evidence type="ECO:0000256" key="6">
    <source>
        <dbReference type="ARBA" id="ARBA00022989"/>
    </source>
</evidence>
<evidence type="ECO:0000313" key="11">
    <source>
        <dbReference type="EMBL" id="MBC9811783.1"/>
    </source>
</evidence>
<organism evidence="11 12">
    <name type="scientific">Taishania pollutisoli</name>
    <dbReference type="NCBI Taxonomy" id="2766479"/>
    <lineage>
        <taxon>Bacteria</taxon>
        <taxon>Pseudomonadati</taxon>
        <taxon>Bacteroidota</taxon>
        <taxon>Flavobacteriia</taxon>
        <taxon>Flavobacteriales</taxon>
        <taxon>Crocinitomicaceae</taxon>
        <taxon>Taishania</taxon>
    </lineage>
</organism>
<dbReference type="Proteomes" id="UP000652681">
    <property type="component" value="Unassembled WGS sequence"/>
</dbReference>
<evidence type="ECO:0000256" key="1">
    <source>
        <dbReference type="ARBA" id="ARBA00004651"/>
    </source>
</evidence>
<keyword evidence="4 9" id="KW-0808">Transferase</keyword>
<comment type="similarity">
    <text evidence="2 9">Belongs to the membrane-bound acyltransferase family.</text>
</comment>
<proteinExistence type="inferred from homology"/>
<feature type="transmembrane region" description="Helical" evidence="10">
    <location>
        <begin position="309"/>
        <end position="342"/>
    </location>
</feature>
<keyword evidence="5 10" id="KW-0812">Transmembrane</keyword>
<evidence type="ECO:0000256" key="2">
    <source>
        <dbReference type="ARBA" id="ARBA00010323"/>
    </source>
</evidence>
<dbReference type="GO" id="GO:0005886">
    <property type="term" value="C:plasma membrane"/>
    <property type="evidence" value="ECO:0007669"/>
    <property type="project" value="UniProtKB-SubCell"/>
</dbReference>
<feature type="transmembrane region" description="Helical" evidence="10">
    <location>
        <begin position="439"/>
        <end position="461"/>
    </location>
</feature>
<reference evidence="11" key="1">
    <citation type="submission" date="2020-09" db="EMBL/GenBank/DDBJ databases">
        <title>Taishania pollutisoli gen. nov., sp. nov., Isolated from Tetrabromobisphenol A-Contaminated Soil.</title>
        <authorList>
            <person name="Chen Q."/>
        </authorList>
    </citation>
    <scope>NUCLEOTIDE SEQUENCE</scope>
    <source>
        <strain evidence="11">CZZ-1</strain>
    </source>
</reference>
<dbReference type="InterPro" id="IPR051085">
    <property type="entry name" value="MB_O-acyltransferase"/>
</dbReference>